<organism evidence="10 11">
    <name type="scientific">Acropora cervicornis</name>
    <name type="common">Staghorn coral</name>
    <dbReference type="NCBI Taxonomy" id="6130"/>
    <lineage>
        <taxon>Eukaryota</taxon>
        <taxon>Metazoa</taxon>
        <taxon>Cnidaria</taxon>
        <taxon>Anthozoa</taxon>
        <taxon>Hexacorallia</taxon>
        <taxon>Scleractinia</taxon>
        <taxon>Astrocoeniina</taxon>
        <taxon>Acroporidae</taxon>
        <taxon>Acropora</taxon>
    </lineage>
</organism>
<evidence type="ECO:0000256" key="1">
    <source>
        <dbReference type="ARBA" id="ARBA00004305"/>
    </source>
</evidence>
<evidence type="ECO:0000256" key="3">
    <source>
        <dbReference type="ARBA" id="ARBA00023128"/>
    </source>
</evidence>
<comment type="caution">
    <text evidence="10">The sequence shown here is derived from an EMBL/GenBank/DDBJ whole genome shotgun (WGS) entry which is preliminary data.</text>
</comment>
<keyword evidence="4" id="KW-0143">Chaperone</keyword>
<comment type="subunit">
    <text evidence="6">Interacts with UQCRFS1.</text>
</comment>
<proteinExistence type="inferred from homology"/>
<dbReference type="AlphaFoldDB" id="A0AAD9Q9J6"/>
<feature type="domain" description="Complex 1 LYR protein" evidence="9">
    <location>
        <begin position="37"/>
        <end position="92"/>
    </location>
</feature>
<dbReference type="GO" id="GO:0034551">
    <property type="term" value="P:mitochondrial respiratory chain complex III assembly"/>
    <property type="evidence" value="ECO:0007669"/>
    <property type="project" value="InterPro"/>
</dbReference>
<evidence type="ECO:0000313" key="10">
    <source>
        <dbReference type="EMBL" id="KAK2557213.1"/>
    </source>
</evidence>
<dbReference type="InterPro" id="IPR045298">
    <property type="entry name" value="Complex1_LYR_LYRM7"/>
</dbReference>
<evidence type="ECO:0000256" key="5">
    <source>
        <dbReference type="ARBA" id="ARBA00025430"/>
    </source>
</evidence>
<evidence type="ECO:0000256" key="7">
    <source>
        <dbReference type="ARBA" id="ARBA00026165"/>
    </source>
</evidence>
<reference evidence="10" key="1">
    <citation type="journal article" date="2023" name="G3 (Bethesda)">
        <title>Whole genome assembly and annotation of the endangered Caribbean coral Acropora cervicornis.</title>
        <authorList>
            <person name="Selwyn J.D."/>
            <person name="Vollmer S.V."/>
        </authorList>
    </citation>
    <scope>NUCLEOTIDE SEQUENCE</scope>
    <source>
        <strain evidence="10">K2</strain>
    </source>
</reference>
<dbReference type="EMBL" id="JARQWQ010000051">
    <property type="protein sequence ID" value="KAK2557213.1"/>
    <property type="molecule type" value="Genomic_DNA"/>
</dbReference>
<dbReference type="GO" id="GO:0044183">
    <property type="term" value="F:protein folding chaperone"/>
    <property type="evidence" value="ECO:0007669"/>
    <property type="project" value="TreeGrafter"/>
</dbReference>
<gene>
    <name evidence="10" type="ORF">P5673_020698</name>
</gene>
<dbReference type="InterPro" id="IPR008011">
    <property type="entry name" value="Complex1_LYR_dom"/>
</dbReference>
<comment type="subcellular location">
    <subcellularLocation>
        <location evidence="1">Mitochondrion matrix</location>
    </subcellularLocation>
</comment>
<dbReference type="PANTHER" id="PTHR46749">
    <property type="entry name" value="COMPLEX III ASSEMBLY FACTOR LYRM7"/>
    <property type="match status" value="1"/>
</dbReference>
<evidence type="ECO:0000256" key="4">
    <source>
        <dbReference type="ARBA" id="ARBA00023186"/>
    </source>
</evidence>
<evidence type="ECO:0000256" key="2">
    <source>
        <dbReference type="ARBA" id="ARBA00009508"/>
    </source>
</evidence>
<evidence type="ECO:0000259" key="9">
    <source>
        <dbReference type="Pfam" id="PF05347"/>
    </source>
</evidence>
<dbReference type="PANTHER" id="PTHR46749:SF1">
    <property type="entry name" value="COMPLEX III ASSEMBLY FACTOR LYRM7"/>
    <property type="match status" value="1"/>
</dbReference>
<comment type="similarity">
    <text evidence="2">Belongs to the complex I LYR family.</text>
</comment>
<dbReference type="CDD" id="cd20267">
    <property type="entry name" value="Complex1_LYR_LYRM7"/>
    <property type="match status" value="1"/>
</dbReference>
<evidence type="ECO:0000313" key="11">
    <source>
        <dbReference type="Proteomes" id="UP001249851"/>
    </source>
</evidence>
<evidence type="ECO:0000256" key="6">
    <source>
        <dbReference type="ARBA" id="ARBA00025809"/>
    </source>
</evidence>
<dbReference type="GO" id="GO:0005759">
    <property type="term" value="C:mitochondrial matrix"/>
    <property type="evidence" value="ECO:0007669"/>
    <property type="project" value="UniProtKB-SubCell"/>
</dbReference>
<dbReference type="Pfam" id="PF05347">
    <property type="entry name" value="Complex1_LYR"/>
    <property type="match status" value="1"/>
</dbReference>
<keyword evidence="3" id="KW-0496">Mitochondrion</keyword>
<accession>A0AAD9Q9J6</accession>
<protein>
    <recommendedName>
        <fullName evidence="7">Complex III assembly factor LYRM7</fullName>
    </recommendedName>
    <alternativeName>
        <fullName evidence="8">LYR motif-containing protein 7</fullName>
    </alternativeName>
</protein>
<dbReference type="InterPro" id="IPR050435">
    <property type="entry name" value="MZM1/LYRM7"/>
</dbReference>
<dbReference type="Proteomes" id="UP001249851">
    <property type="component" value="Unassembled WGS sequence"/>
</dbReference>
<comment type="function">
    <text evidence="5">Assembly factor required for Rieske Fe-S protein UQCRFS1 incorporation into the cytochrome b-c1 (CIII) complex. Functions as a chaperone, binding to this subunit within the mitochondrial matrix and stabilizing it prior to its translocation and insertion into the late CIII dimeric intermediate within the mitochondrial inner membrane.</text>
</comment>
<keyword evidence="11" id="KW-1185">Reference proteome</keyword>
<sequence length="134" mass="15353">MTVLFDLHVMNLNYEQLEIKATALLKTLPSQTNKFHKVLSCYRSLHRTRLKVFEGDKQALEAGKLRIQDEFAKHKNEADPSRILELIAAAESAEKFLRCNVVQGVQTERGTYKLKITKDTELQTNALPPRKKNS</sequence>
<name>A0AAD9Q9J6_ACRCE</name>
<reference evidence="10" key="2">
    <citation type="journal article" date="2023" name="Science">
        <title>Genomic signatures of disease resistance in endangered staghorn corals.</title>
        <authorList>
            <person name="Vollmer S.V."/>
            <person name="Selwyn J.D."/>
            <person name="Despard B.A."/>
            <person name="Roesel C.L."/>
        </authorList>
    </citation>
    <scope>NUCLEOTIDE SEQUENCE</scope>
    <source>
        <strain evidence="10">K2</strain>
    </source>
</reference>
<evidence type="ECO:0000256" key="8">
    <source>
        <dbReference type="ARBA" id="ARBA00031830"/>
    </source>
</evidence>